<keyword evidence="6 10" id="KW-0735">Signal-anchor</keyword>
<dbReference type="HAMAP" id="MF_01959">
    <property type="entry name" value="CcmE"/>
    <property type="match status" value="1"/>
</dbReference>
<evidence type="ECO:0000256" key="5">
    <source>
        <dbReference type="ARBA" id="ARBA00022748"/>
    </source>
</evidence>
<keyword evidence="3 10" id="KW-0812">Transmembrane</keyword>
<sequence>MKPIHRNRRLGLIVGGGVLLTAAAALVFTALQRNIAYFYTPSEAAEAAIEPGTRIRLGGLVETGSLTHGDGLEISFRVTDGGSTMPVTYSGIVPDLFREGQGVIAQGAFSENGVFVAQTILAKHDENYIPKELQGISHELKADQPELTQ</sequence>
<dbReference type="NCBIfam" id="NF009727">
    <property type="entry name" value="PRK13254.1-1"/>
    <property type="match status" value="1"/>
</dbReference>
<evidence type="ECO:0000313" key="11">
    <source>
        <dbReference type="EMBL" id="MFC6037152.1"/>
    </source>
</evidence>
<evidence type="ECO:0000256" key="10">
    <source>
        <dbReference type="HAMAP-Rule" id="MF_01959"/>
    </source>
</evidence>
<evidence type="ECO:0000256" key="1">
    <source>
        <dbReference type="ARBA" id="ARBA00004370"/>
    </source>
</evidence>
<dbReference type="Pfam" id="PF03100">
    <property type="entry name" value="CcmE"/>
    <property type="match status" value="1"/>
</dbReference>
<evidence type="ECO:0000256" key="9">
    <source>
        <dbReference type="ARBA" id="ARBA00023136"/>
    </source>
</evidence>
<evidence type="ECO:0000256" key="4">
    <source>
        <dbReference type="ARBA" id="ARBA00022723"/>
    </source>
</evidence>
<keyword evidence="7 10" id="KW-1133">Transmembrane helix</keyword>
<dbReference type="Gene3D" id="2.40.50.140">
    <property type="entry name" value="Nucleic acid-binding proteins"/>
    <property type="match status" value="1"/>
</dbReference>
<evidence type="ECO:0000256" key="3">
    <source>
        <dbReference type="ARBA" id="ARBA00022692"/>
    </source>
</evidence>
<comment type="subcellular location">
    <subcellularLocation>
        <location evidence="10">Cell membrane</location>
        <topology evidence="10">Single-pass type II membrane protein</topology>
    </subcellularLocation>
    <subcellularLocation>
        <location evidence="1">Membrane</location>
    </subcellularLocation>
</comment>
<feature type="topological domain" description="Extracellular" evidence="10">
    <location>
        <begin position="31"/>
        <end position="149"/>
    </location>
</feature>
<keyword evidence="4 10" id="KW-0479">Metal-binding</keyword>
<feature type="topological domain" description="Cytoplasmic" evidence="10">
    <location>
        <begin position="1"/>
        <end position="9"/>
    </location>
</feature>
<evidence type="ECO:0000256" key="6">
    <source>
        <dbReference type="ARBA" id="ARBA00022968"/>
    </source>
</evidence>
<feature type="binding site" description="axial binding residue" evidence="10">
    <location>
        <position position="128"/>
    </location>
    <ligand>
        <name>heme</name>
        <dbReference type="ChEBI" id="CHEBI:30413"/>
    </ligand>
    <ligandPart>
        <name>Fe</name>
        <dbReference type="ChEBI" id="CHEBI:18248"/>
    </ligandPart>
</feature>
<dbReference type="EMBL" id="JBHPON010000002">
    <property type="protein sequence ID" value="MFC6037152.1"/>
    <property type="molecule type" value="Genomic_DNA"/>
</dbReference>
<keyword evidence="2 10" id="KW-0349">Heme</keyword>
<keyword evidence="10" id="KW-1003">Cell membrane</keyword>
<dbReference type="RefSeq" id="WP_379881605.1">
    <property type="nucleotide sequence ID" value="NZ_JBHPON010000002.1"/>
</dbReference>
<keyword evidence="9 10" id="KW-0472">Membrane</keyword>
<name>A0ABW1L2D9_9PROT</name>
<keyword evidence="12" id="KW-1185">Reference proteome</keyword>
<dbReference type="NCBIfam" id="NF009731">
    <property type="entry name" value="PRK13254.1-5"/>
    <property type="match status" value="1"/>
</dbReference>
<evidence type="ECO:0000256" key="8">
    <source>
        <dbReference type="ARBA" id="ARBA00023004"/>
    </source>
</evidence>
<dbReference type="PANTHER" id="PTHR34128">
    <property type="entry name" value="CYTOCHROME C-TYPE BIOGENESIS PROTEIN CCME HOMOLOG, MITOCHONDRIAL"/>
    <property type="match status" value="1"/>
</dbReference>
<protein>
    <recommendedName>
        <fullName evidence="10">Cytochrome c-type biogenesis protein CcmE</fullName>
    </recommendedName>
    <alternativeName>
        <fullName evidence="10">Cytochrome c maturation protein E</fullName>
    </alternativeName>
    <alternativeName>
        <fullName evidence="10">Heme chaperone CcmE</fullName>
    </alternativeName>
</protein>
<dbReference type="SUPFAM" id="SSF82093">
    <property type="entry name" value="Heme chaperone CcmE"/>
    <property type="match status" value="1"/>
</dbReference>
<gene>
    <name evidence="10 11" type="primary">ccmE</name>
    <name evidence="10" type="synonym">cycJ</name>
    <name evidence="11" type="ORF">ACFMB1_16470</name>
</gene>
<proteinExistence type="inferred from homology"/>
<evidence type="ECO:0000256" key="2">
    <source>
        <dbReference type="ARBA" id="ARBA00022617"/>
    </source>
</evidence>
<dbReference type="Proteomes" id="UP001596116">
    <property type="component" value="Unassembled WGS sequence"/>
</dbReference>
<dbReference type="InterPro" id="IPR012340">
    <property type="entry name" value="NA-bd_OB-fold"/>
</dbReference>
<dbReference type="InterPro" id="IPR036127">
    <property type="entry name" value="CcmE-like_sf"/>
</dbReference>
<dbReference type="PANTHER" id="PTHR34128:SF2">
    <property type="entry name" value="CYTOCHROME C-TYPE BIOGENESIS PROTEIN CCME HOMOLOG, MITOCHONDRIAL"/>
    <property type="match status" value="1"/>
</dbReference>
<comment type="function">
    <text evidence="10">Heme chaperone required for the biogenesis of c-type cytochromes. Transiently binds heme delivered by CcmC and transfers the heme to apo-cytochromes in a process facilitated by CcmF and CcmH.</text>
</comment>
<comment type="caution">
    <text evidence="11">The sequence shown here is derived from an EMBL/GenBank/DDBJ whole genome shotgun (WGS) entry which is preliminary data.</text>
</comment>
<evidence type="ECO:0000256" key="7">
    <source>
        <dbReference type="ARBA" id="ARBA00022989"/>
    </source>
</evidence>
<evidence type="ECO:0000313" key="12">
    <source>
        <dbReference type="Proteomes" id="UP001596116"/>
    </source>
</evidence>
<keyword evidence="8 10" id="KW-0408">Iron</keyword>
<organism evidence="11 12">
    <name type="scientific">Hyphococcus aureus</name>
    <dbReference type="NCBI Taxonomy" id="2666033"/>
    <lineage>
        <taxon>Bacteria</taxon>
        <taxon>Pseudomonadati</taxon>
        <taxon>Pseudomonadota</taxon>
        <taxon>Alphaproteobacteria</taxon>
        <taxon>Parvularculales</taxon>
        <taxon>Parvularculaceae</taxon>
        <taxon>Hyphococcus</taxon>
    </lineage>
</organism>
<dbReference type="InterPro" id="IPR004329">
    <property type="entry name" value="CcmE"/>
</dbReference>
<accession>A0ABW1L2D9</accession>
<reference evidence="11 12" key="1">
    <citation type="submission" date="2024-09" db="EMBL/GenBank/DDBJ databases">
        <authorList>
            <person name="Zhang Z.-H."/>
        </authorList>
    </citation>
    <scope>NUCLEOTIDE SEQUENCE [LARGE SCALE GENOMIC DNA]</scope>
    <source>
        <strain evidence="11 12">HHTR114</strain>
    </source>
</reference>
<feature type="binding site" description="covalent" evidence="10">
    <location>
        <position position="124"/>
    </location>
    <ligand>
        <name>heme</name>
        <dbReference type="ChEBI" id="CHEBI:30413"/>
    </ligand>
</feature>
<keyword evidence="5 10" id="KW-0201">Cytochrome c-type biogenesis</keyword>
<comment type="similarity">
    <text evidence="10">Belongs to the CcmE/CycJ family.</text>
</comment>